<keyword evidence="2" id="KW-1185">Reference proteome</keyword>
<protein>
    <recommendedName>
        <fullName evidence="3">ABC transporter ATPase</fullName>
    </recommendedName>
</protein>
<dbReference type="Proteomes" id="UP000326903">
    <property type="component" value="Unassembled WGS sequence"/>
</dbReference>
<comment type="caution">
    <text evidence="1">The sequence shown here is derived from an EMBL/GenBank/DDBJ whole genome shotgun (WGS) entry which is preliminary data.</text>
</comment>
<organism evidence="1 2">
    <name type="scientific">Ginsengibacter hankyongi</name>
    <dbReference type="NCBI Taxonomy" id="2607284"/>
    <lineage>
        <taxon>Bacteria</taxon>
        <taxon>Pseudomonadati</taxon>
        <taxon>Bacteroidota</taxon>
        <taxon>Chitinophagia</taxon>
        <taxon>Chitinophagales</taxon>
        <taxon>Chitinophagaceae</taxon>
        <taxon>Ginsengibacter</taxon>
    </lineage>
</organism>
<sequence>MNISFQHIIPTGFNNQSRVWIYQNNRPFTKPEMLHIEEHLGNRILEWEFQGTSLQSHVSILFQQFIIVMVDQPATQNNSSYAGNLIGLIREIEEDCQVTLSNRQMLAFIIQDRIQLMPLTMVNDAIEKDLITSETLYFNNTVLTKEELLNNWIVPLKDSWLSNRMPENVESDDEFIY</sequence>
<dbReference type="RefSeq" id="WP_150416162.1">
    <property type="nucleotide sequence ID" value="NZ_VYQF01000006.1"/>
</dbReference>
<accession>A0A5J5IGH1</accession>
<evidence type="ECO:0000313" key="1">
    <source>
        <dbReference type="EMBL" id="KAA9037234.1"/>
    </source>
</evidence>
<reference evidence="1 2" key="1">
    <citation type="submission" date="2019-09" db="EMBL/GenBank/DDBJ databases">
        <title>Draft genome sequence of Ginsengibacter sp. BR5-29.</title>
        <authorList>
            <person name="Im W.-T."/>
        </authorList>
    </citation>
    <scope>NUCLEOTIDE SEQUENCE [LARGE SCALE GENOMIC DNA]</scope>
    <source>
        <strain evidence="1 2">BR5-29</strain>
    </source>
</reference>
<name>A0A5J5IGH1_9BACT</name>
<dbReference type="AlphaFoldDB" id="A0A5J5IGH1"/>
<evidence type="ECO:0000313" key="2">
    <source>
        <dbReference type="Proteomes" id="UP000326903"/>
    </source>
</evidence>
<proteinExistence type="predicted"/>
<gene>
    <name evidence="1" type="ORF">FW778_17560</name>
</gene>
<dbReference type="EMBL" id="VYQF01000006">
    <property type="protein sequence ID" value="KAA9037234.1"/>
    <property type="molecule type" value="Genomic_DNA"/>
</dbReference>
<evidence type="ECO:0008006" key="3">
    <source>
        <dbReference type="Google" id="ProtNLM"/>
    </source>
</evidence>